<protein>
    <recommendedName>
        <fullName evidence="4">HCNGP-like protein</fullName>
    </recommendedName>
</protein>
<sequence length="318" mass="34615">MSNPLGLAYGDSSGEDGDYSDKDQEETIDPAHIAEKVSDAILTAAPASLPHGQPLGMTMSTPQSTRTRTLWTKIVLDLLFTQSQINSLNRSARCEPRKPRGPRCNFIQSVASEPQTRVGAAESTTEEEPESLLQRLLKPEAVDGEDNYGIPPEPTGDADPAIQACGAPYNCPNSAKIEKWLHLKAAGMRFNDRLEQTHAFRNPSIMSKLIEYLGLDELGSNFPSHIYDPKAFSEDAFFDRIAHRQATDRPPPPPAVQGATNPNLAAAIQKAQQAAIQFVSNVNSSMSSAGASGRPVDAGKRKRSKWDQPTEPQAGRRR</sequence>
<evidence type="ECO:0008006" key="4">
    <source>
        <dbReference type="Google" id="ProtNLM"/>
    </source>
</evidence>
<evidence type="ECO:0000313" key="2">
    <source>
        <dbReference type="EMBL" id="TPX62322.1"/>
    </source>
</evidence>
<evidence type="ECO:0000313" key="3">
    <source>
        <dbReference type="Proteomes" id="UP000318582"/>
    </source>
</evidence>
<name>A0A507EEW5_9FUNG</name>
<dbReference type="Proteomes" id="UP000318582">
    <property type="component" value="Unassembled WGS sequence"/>
</dbReference>
<feature type="region of interest" description="Disordered" evidence="1">
    <location>
        <begin position="1"/>
        <end position="25"/>
    </location>
</feature>
<organism evidence="2 3">
    <name type="scientific">Powellomyces hirtus</name>
    <dbReference type="NCBI Taxonomy" id="109895"/>
    <lineage>
        <taxon>Eukaryota</taxon>
        <taxon>Fungi</taxon>
        <taxon>Fungi incertae sedis</taxon>
        <taxon>Chytridiomycota</taxon>
        <taxon>Chytridiomycota incertae sedis</taxon>
        <taxon>Chytridiomycetes</taxon>
        <taxon>Spizellomycetales</taxon>
        <taxon>Powellomycetaceae</taxon>
        <taxon>Powellomyces</taxon>
    </lineage>
</organism>
<feature type="compositionally biased region" description="Acidic residues" evidence="1">
    <location>
        <begin position="13"/>
        <end position="25"/>
    </location>
</feature>
<comment type="caution">
    <text evidence="2">The sequence shown here is derived from an EMBL/GenBank/DDBJ whole genome shotgun (WGS) entry which is preliminary data.</text>
</comment>
<proteinExistence type="predicted"/>
<accession>A0A507EEW5</accession>
<dbReference type="GO" id="GO:0005634">
    <property type="term" value="C:nucleus"/>
    <property type="evidence" value="ECO:0007669"/>
    <property type="project" value="TreeGrafter"/>
</dbReference>
<dbReference type="PANTHER" id="PTHR13464:SF0">
    <property type="entry name" value="SAP30-BINDING PROTEIN"/>
    <property type="match status" value="1"/>
</dbReference>
<dbReference type="PANTHER" id="PTHR13464">
    <property type="entry name" value="TRANSCRIPTIONAL REGULATOR PROTEIN HCNGP"/>
    <property type="match status" value="1"/>
</dbReference>
<dbReference type="AlphaFoldDB" id="A0A507EEW5"/>
<gene>
    <name evidence="2" type="ORF">PhCBS80983_g00556</name>
</gene>
<feature type="region of interest" description="Disordered" evidence="1">
    <location>
        <begin position="282"/>
        <end position="318"/>
    </location>
</feature>
<dbReference type="Pfam" id="PF07818">
    <property type="entry name" value="HCNGP"/>
    <property type="match status" value="1"/>
</dbReference>
<keyword evidence="3" id="KW-1185">Reference proteome</keyword>
<dbReference type="STRING" id="109895.A0A507EEW5"/>
<evidence type="ECO:0000256" key="1">
    <source>
        <dbReference type="SAM" id="MobiDB-lite"/>
    </source>
</evidence>
<dbReference type="EMBL" id="QEAQ01000003">
    <property type="protein sequence ID" value="TPX62322.1"/>
    <property type="molecule type" value="Genomic_DNA"/>
</dbReference>
<dbReference type="InterPro" id="IPR012479">
    <property type="entry name" value="SAP30BP"/>
</dbReference>
<dbReference type="GO" id="GO:0006355">
    <property type="term" value="P:regulation of DNA-templated transcription"/>
    <property type="evidence" value="ECO:0007669"/>
    <property type="project" value="InterPro"/>
</dbReference>
<reference evidence="2 3" key="1">
    <citation type="journal article" date="2019" name="Sci. Rep.">
        <title>Comparative genomics of chytrid fungi reveal insights into the obligate biotrophic and pathogenic lifestyle of Synchytrium endobioticum.</title>
        <authorList>
            <person name="van de Vossenberg B.T.L.H."/>
            <person name="Warris S."/>
            <person name="Nguyen H.D.T."/>
            <person name="van Gent-Pelzer M.P.E."/>
            <person name="Joly D.L."/>
            <person name="van de Geest H.C."/>
            <person name="Bonants P.J.M."/>
            <person name="Smith D.S."/>
            <person name="Levesque C.A."/>
            <person name="van der Lee T.A.J."/>
        </authorList>
    </citation>
    <scope>NUCLEOTIDE SEQUENCE [LARGE SCALE GENOMIC DNA]</scope>
    <source>
        <strain evidence="2 3">CBS 809.83</strain>
    </source>
</reference>